<keyword evidence="2" id="KW-1185">Reference proteome</keyword>
<name>A0ACC0FLK6_9ERIC</name>
<organism evidence="1 2">
    <name type="scientific">Camellia lanceoleosa</name>
    <dbReference type="NCBI Taxonomy" id="1840588"/>
    <lineage>
        <taxon>Eukaryota</taxon>
        <taxon>Viridiplantae</taxon>
        <taxon>Streptophyta</taxon>
        <taxon>Embryophyta</taxon>
        <taxon>Tracheophyta</taxon>
        <taxon>Spermatophyta</taxon>
        <taxon>Magnoliopsida</taxon>
        <taxon>eudicotyledons</taxon>
        <taxon>Gunneridae</taxon>
        <taxon>Pentapetalae</taxon>
        <taxon>asterids</taxon>
        <taxon>Ericales</taxon>
        <taxon>Theaceae</taxon>
        <taxon>Camellia</taxon>
    </lineage>
</organism>
<protein>
    <submittedName>
        <fullName evidence="1">Uncharacterized protein</fullName>
    </submittedName>
</protein>
<accession>A0ACC0FLK6</accession>
<reference evidence="1 2" key="1">
    <citation type="journal article" date="2022" name="Plant J.">
        <title>Chromosome-level genome of Camellia lanceoleosa provides a valuable resource for understanding genome evolution and self-incompatibility.</title>
        <authorList>
            <person name="Gong W."/>
            <person name="Xiao S."/>
            <person name="Wang L."/>
            <person name="Liao Z."/>
            <person name="Chang Y."/>
            <person name="Mo W."/>
            <person name="Hu G."/>
            <person name="Li W."/>
            <person name="Zhao G."/>
            <person name="Zhu H."/>
            <person name="Hu X."/>
            <person name="Ji K."/>
            <person name="Xiang X."/>
            <person name="Song Q."/>
            <person name="Yuan D."/>
            <person name="Jin S."/>
            <person name="Zhang L."/>
        </authorList>
    </citation>
    <scope>NUCLEOTIDE SEQUENCE [LARGE SCALE GENOMIC DNA]</scope>
    <source>
        <strain evidence="1">SQ_2022a</strain>
    </source>
</reference>
<dbReference type="EMBL" id="CM045771">
    <property type="protein sequence ID" value="KAI7989478.1"/>
    <property type="molecule type" value="Genomic_DNA"/>
</dbReference>
<evidence type="ECO:0000313" key="1">
    <source>
        <dbReference type="EMBL" id="KAI7989478.1"/>
    </source>
</evidence>
<evidence type="ECO:0000313" key="2">
    <source>
        <dbReference type="Proteomes" id="UP001060215"/>
    </source>
</evidence>
<gene>
    <name evidence="1" type="ORF">LOK49_LG13G01742</name>
</gene>
<sequence>MAESVELPSRLAILPFRNKVLLPGAIIRIRCTSPSSVKLVEQELWQKEEKGLIGIVPVMDAMETTSVGPMLSSGVGTESGEGSLKIQVGTSDPHKLDGKNQQEIIHWHTRGVAARALHLSRGVEKPSGRVTYIVVLEGLCRFSVQELSTRGTYYNARIAPLDMTKAEMEQVEQDPDFVALSRQFKATATELTSLLEQKQKTGGKTKVLLETVPVQKLADIFVASFEISFEEQLSMLDSVDVKVRLSKATVLVDRHLQSIRVAEKITQKVEGQLSKTQKEFFLRQQMRAIKEELGDNDDDEDDVASLERKMQSAGMPPDIWKHAQRELRRLKKMQPQQPGYSSSRVYLELLSDLPWQKVSEQHELDLRAARERLDSDHYGLDKVKQRIIEYLAVRKLKPEARGPVLCFVGPPGVGKTSLASSIAAALGRKFVRISLGGVKDEADIRGHRRTYIGSMPGRLIDGLKRVSVCNPVMLLDEIDKTGSDVRGDPASALLEVLDPEQNKTFNDHYVNVPFDLSRVVFVATANRLQPIPPPLLDRMEVIELPGYTPEEKLRIAMRHLIPRVLDQHGLSSEFLQIPEAMVKLVIQRYTREAGVRNLERRLAALARAAAVSVAEQEYCLPLSKDVHRLDSPLLESRLADGAEVEMEVIPMGVSNHEISNAFRVTSPFVVDIAVLEKVLGPPRYDDRETAERVSSPGVSVGLVWTAFGGEVQFVEATVTVGKGDLHLTGQLGDVIKESAQIALTWVRSRAAELKLVSAEGINLLEGRDIHIHFPAGAIPKDGPSAGVTLVTSLVSLFSQRRVRADTAMTGEMTLRGLVLPVGGIKDKVLAAHRYGIKRVIIPERNLKDLVEVPSAVIGSLEILLAKRMEDVLEHAFEGGCPWRQYAKL</sequence>
<comment type="caution">
    <text evidence="1">The sequence shown here is derived from an EMBL/GenBank/DDBJ whole genome shotgun (WGS) entry which is preliminary data.</text>
</comment>
<dbReference type="Proteomes" id="UP001060215">
    <property type="component" value="Chromosome 14"/>
</dbReference>
<proteinExistence type="predicted"/>